<dbReference type="AlphaFoldDB" id="A0A4Z0L4I6"/>
<proteinExistence type="inferred from homology"/>
<evidence type="ECO:0000313" key="20">
    <source>
        <dbReference type="EMBL" id="TGD57149.1"/>
    </source>
</evidence>
<evidence type="ECO:0000256" key="5">
    <source>
        <dbReference type="ARBA" id="ARBA00022475"/>
    </source>
</evidence>
<feature type="transmembrane region" description="Helical" evidence="16">
    <location>
        <begin position="27"/>
        <end position="45"/>
    </location>
</feature>
<evidence type="ECO:0000256" key="3">
    <source>
        <dbReference type="ARBA" id="ARBA00008883"/>
    </source>
</evidence>
<dbReference type="InterPro" id="IPR032807">
    <property type="entry name" value="GNVR"/>
</dbReference>
<keyword evidence="21" id="KW-1185">Reference proteome</keyword>
<dbReference type="GO" id="GO:0005886">
    <property type="term" value="C:plasma membrane"/>
    <property type="evidence" value="ECO:0007669"/>
    <property type="project" value="UniProtKB-SubCell"/>
</dbReference>
<comment type="catalytic activity">
    <reaction evidence="15">
        <text>L-tyrosyl-[protein] + ATP = O-phospho-L-tyrosyl-[protein] + ADP + H(+)</text>
        <dbReference type="Rhea" id="RHEA:10596"/>
        <dbReference type="Rhea" id="RHEA-COMP:10136"/>
        <dbReference type="Rhea" id="RHEA-COMP:20101"/>
        <dbReference type="ChEBI" id="CHEBI:15378"/>
        <dbReference type="ChEBI" id="CHEBI:30616"/>
        <dbReference type="ChEBI" id="CHEBI:46858"/>
        <dbReference type="ChEBI" id="CHEBI:61978"/>
        <dbReference type="ChEBI" id="CHEBI:456216"/>
        <dbReference type="EC" id="2.7.10.2"/>
    </reaction>
</comment>
<dbReference type="OrthoDB" id="9794577at2"/>
<evidence type="ECO:0000313" key="21">
    <source>
        <dbReference type="Proteomes" id="UP000297407"/>
    </source>
</evidence>
<dbReference type="PANTHER" id="PTHR32309:SF13">
    <property type="entry name" value="FERRIC ENTEROBACTIN TRANSPORT PROTEIN FEPE"/>
    <property type="match status" value="1"/>
</dbReference>
<dbReference type="InterPro" id="IPR025669">
    <property type="entry name" value="AAA_dom"/>
</dbReference>
<accession>A0A4Z0L4I6</accession>
<dbReference type="InterPro" id="IPR027417">
    <property type="entry name" value="P-loop_NTPase"/>
</dbReference>
<name>A0A4Z0L4I6_9FLAO</name>
<evidence type="ECO:0000256" key="16">
    <source>
        <dbReference type="SAM" id="Phobius"/>
    </source>
</evidence>
<feature type="domain" description="Tyrosine-protein kinase G-rich" evidence="19">
    <location>
        <begin position="451"/>
        <end position="521"/>
    </location>
</feature>
<dbReference type="GO" id="GO:0004715">
    <property type="term" value="F:non-membrane spanning protein tyrosine kinase activity"/>
    <property type="evidence" value="ECO:0007669"/>
    <property type="project" value="UniProtKB-EC"/>
</dbReference>
<protein>
    <recommendedName>
        <fullName evidence="4">non-specific protein-tyrosine kinase</fullName>
        <ecNumber evidence="4">2.7.10.2</ecNumber>
    </recommendedName>
</protein>
<comment type="similarity">
    <text evidence="2">Belongs to the CpsD/CapB family.</text>
</comment>
<keyword evidence="10 20" id="KW-0418">Kinase</keyword>
<keyword evidence="7 20" id="KW-0808">Transferase</keyword>
<dbReference type="Pfam" id="PF13807">
    <property type="entry name" value="GNVR"/>
    <property type="match status" value="1"/>
</dbReference>
<evidence type="ECO:0000256" key="14">
    <source>
        <dbReference type="ARBA" id="ARBA00023137"/>
    </source>
</evidence>
<dbReference type="InterPro" id="IPR003856">
    <property type="entry name" value="LPS_length_determ_N"/>
</dbReference>
<reference evidence="20 21" key="1">
    <citation type="submission" date="2019-04" db="EMBL/GenBank/DDBJ databases">
        <title>Flavobacterium sp. strain DS2-A Genome sequencing and assembly.</title>
        <authorList>
            <person name="Kim I."/>
        </authorList>
    </citation>
    <scope>NUCLEOTIDE SEQUENCE [LARGE SCALE GENOMIC DNA]</scope>
    <source>
        <strain evidence="20 21">DS2-A</strain>
    </source>
</reference>
<evidence type="ECO:0000256" key="8">
    <source>
        <dbReference type="ARBA" id="ARBA00022692"/>
    </source>
</evidence>
<keyword evidence="8 16" id="KW-0812">Transmembrane</keyword>
<evidence type="ECO:0000259" key="17">
    <source>
        <dbReference type="Pfam" id="PF02706"/>
    </source>
</evidence>
<dbReference type="CDD" id="cd05387">
    <property type="entry name" value="BY-kinase"/>
    <property type="match status" value="1"/>
</dbReference>
<comment type="similarity">
    <text evidence="3">Belongs to the etk/wzc family.</text>
</comment>
<dbReference type="RefSeq" id="WP_135527195.1">
    <property type="nucleotide sequence ID" value="NZ_SRLH01000007.1"/>
</dbReference>
<evidence type="ECO:0000256" key="11">
    <source>
        <dbReference type="ARBA" id="ARBA00022840"/>
    </source>
</evidence>
<evidence type="ECO:0000259" key="18">
    <source>
        <dbReference type="Pfam" id="PF13614"/>
    </source>
</evidence>
<feature type="domain" description="Polysaccharide chain length determinant N-terminal" evidence="17">
    <location>
        <begin position="25"/>
        <end position="106"/>
    </location>
</feature>
<dbReference type="Proteomes" id="UP000297407">
    <property type="component" value="Unassembled WGS sequence"/>
</dbReference>
<comment type="caution">
    <text evidence="20">The sequence shown here is derived from an EMBL/GenBank/DDBJ whole genome shotgun (WGS) entry which is preliminary data.</text>
</comment>
<dbReference type="SUPFAM" id="SSF52540">
    <property type="entry name" value="P-loop containing nucleoside triphosphate hydrolases"/>
    <property type="match status" value="1"/>
</dbReference>
<evidence type="ECO:0000256" key="10">
    <source>
        <dbReference type="ARBA" id="ARBA00022777"/>
    </source>
</evidence>
<evidence type="ECO:0000259" key="19">
    <source>
        <dbReference type="Pfam" id="PF13807"/>
    </source>
</evidence>
<dbReference type="Pfam" id="PF02706">
    <property type="entry name" value="Wzz"/>
    <property type="match status" value="1"/>
</dbReference>
<evidence type="ECO:0000256" key="9">
    <source>
        <dbReference type="ARBA" id="ARBA00022741"/>
    </source>
</evidence>
<dbReference type="GO" id="GO:0005524">
    <property type="term" value="F:ATP binding"/>
    <property type="evidence" value="ECO:0007669"/>
    <property type="project" value="UniProtKB-KW"/>
</dbReference>
<organism evidence="20 21">
    <name type="scientific">Flavobacterium humi</name>
    <dbReference type="NCBI Taxonomy" id="2562683"/>
    <lineage>
        <taxon>Bacteria</taxon>
        <taxon>Pseudomonadati</taxon>
        <taxon>Bacteroidota</taxon>
        <taxon>Flavobacteriia</taxon>
        <taxon>Flavobacteriales</taxon>
        <taxon>Flavobacteriaceae</taxon>
        <taxon>Flavobacterium</taxon>
    </lineage>
</organism>
<evidence type="ECO:0000256" key="4">
    <source>
        <dbReference type="ARBA" id="ARBA00011903"/>
    </source>
</evidence>
<dbReference type="Pfam" id="PF13614">
    <property type="entry name" value="AAA_31"/>
    <property type="match status" value="1"/>
</dbReference>
<keyword evidence="13 16" id="KW-0472">Membrane</keyword>
<dbReference type="InterPro" id="IPR050445">
    <property type="entry name" value="Bact_polysacc_biosynth/exp"/>
</dbReference>
<keyword evidence="12 16" id="KW-1133">Transmembrane helix</keyword>
<dbReference type="Gene3D" id="3.40.50.300">
    <property type="entry name" value="P-loop containing nucleotide triphosphate hydrolases"/>
    <property type="match status" value="1"/>
</dbReference>
<evidence type="ECO:0000256" key="15">
    <source>
        <dbReference type="ARBA" id="ARBA00051245"/>
    </source>
</evidence>
<dbReference type="EC" id="2.7.10.2" evidence="4"/>
<keyword evidence="6" id="KW-0997">Cell inner membrane</keyword>
<evidence type="ECO:0000256" key="1">
    <source>
        <dbReference type="ARBA" id="ARBA00004429"/>
    </source>
</evidence>
<dbReference type="EMBL" id="SRLH01000007">
    <property type="protein sequence ID" value="TGD57149.1"/>
    <property type="molecule type" value="Genomic_DNA"/>
</dbReference>
<evidence type="ECO:0000256" key="7">
    <source>
        <dbReference type="ARBA" id="ARBA00022679"/>
    </source>
</evidence>
<keyword evidence="14" id="KW-0829">Tyrosine-protein kinase</keyword>
<evidence type="ECO:0000256" key="6">
    <source>
        <dbReference type="ARBA" id="ARBA00022519"/>
    </source>
</evidence>
<evidence type="ECO:0000256" key="13">
    <source>
        <dbReference type="ARBA" id="ARBA00023136"/>
    </source>
</evidence>
<dbReference type="NCBIfam" id="TIGR01007">
    <property type="entry name" value="eps_fam"/>
    <property type="match status" value="1"/>
</dbReference>
<feature type="domain" description="AAA" evidence="18">
    <location>
        <begin position="598"/>
        <end position="729"/>
    </location>
</feature>
<dbReference type="PANTHER" id="PTHR32309">
    <property type="entry name" value="TYROSINE-PROTEIN KINASE"/>
    <property type="match status" value="1"/>
</dbReference>
<dbReference type="InterPro" id="IPR005702">
    <property type="entry name" value="Wzc-like_C"/>
</dbReference>
<feature type="transmembrane region" description="Helical" evidence="16">
    <location>
        <begin position="500"/>
        <end position="519"/>
    </location>
</feature>
<keyword evidence="5" id="KW-1003">Cell membrane</keyword>
<keyword evidence="11" id="KW-0067">ATP-binding</keyword>
<evidence type="ECO:0000256" key="2">
    <source>
        <dbReference type="ARBA" id="ARBA00007316"/>
    </source>
</evidence>
<comment type="subcellular location">
    <subcellularLocation>
        <location evidence="1">Cell inner membrane</location>
        <topology evidence="1">Multi-pass membrane protein</topology>
    </subcellularLocation>
</comment>
<evidence type="ECO:0000256" key="12">
    <source>
        <dbReference type="ARBA" id="ARBA00022989"/>
    </source>
</evidence>
<keyword evidence="9" id="KW-0547">Nucleotide-binding</keyword>
<sequence>MQNNIPNHTEDNSLHLRDQLFKYLIHWKWFLLSLLAFLILAKLYLRYSVPEYIAQTTILIKDEDSGGIASELSAFKDLGLLSGAKNDIDDEIEILKSRTLAEKTVKAGEFNISYISEGRIKSSDAYGTSFFNIDFKRKNEDFYAKDTIININVLSFQKFELFNQENNSLGVYKFGQLIKSKVLGEYVVNRKALLVEDDKALEEVKGKTIVRLSSLKNATDSFRSRINVVPLNKLTNVLEISCIDQVSERAIDFLNLLVTIYNNDAITDKNMISEKTAQFINERLGIITKELDGVEKDVESYKKNNKITDLPTEAELYLQNASEFKKSSLAVETQSRIVDMMIDFMHTNKGSDIIPANIVPEDNASAALIADYNGLVVERDRILKSSTTENPIVVRMNDKIKALQSSIGESLKRLKSTLAVKSTDVNRQSNILGGRISQIPKLEREYRGIFRQQQIKEELYLYLFKKREETAITLAGTAPISKVVDSAYSSDAPVSPKKSLFYMIAFIMGIFVPAAVIYLRNLLDTKVKTRYDVERLGIPFIGDVPHSDSHNEIIQSNSRTSSAEAIRIIRTNLEFILNSVEKNRAKTIFMTSTLPKEGKTFIAVNLAATIAISGKKVLLIGMDIRNPKLDEYIKLPSRGLTNYLSSSDAVLKDFIVRQKDYEHFDILPAGVIPPNPAELLMSQKVEAMFEQFKTEYDYIVVDTAPVSLVTDTLLISKNADTFIYVVRANYLEKALLKTPEVLYREQKLPNMCVLLNDTDTINGYGYGYGQEVVKKPWYKKIFSFSFFG</sequence>
<gene>
    <name evidence="20" type="ORF">E4635_13350</name>
</gene>